<gene>
    <name evidence="1" type="ORF">CRX42_32325</name>
</gene>
<proteinExistence type="predicted"/>
<accession>A0A2W0EM04</accession>
<dbReference type="GO" id="GO:0016301">
    <property type="term" value="F:kinase activity"/>
    <property type="evidence" value="ECO:0007669"/>
    <property type="project" value="UniProtKB-KW"/>
</dbReference>
<keyword evidence="1" id="KW-0808">Transferase</keyword>
<comment type="caution">
    <text evidence="1">The sequence shown here is derived from an EMBL/GenBank/DDBJ whole genome shotgun (WGS) entry which is preliminary data.</text>
</comment>
<protein>
    <submittedName>
        <fullName evidence="1">Two-component sensor histidine kinase</fullName>
    </submittedName>
</protein>
<organism evidence="1 2">
    <name type="scientific">Pseudomonas jessenii</name>
    <dbReference type="NCBI Taxonomy" id="77298"/>
    <lineage>
        <taxon>Bacteria</taxon>
        <taxon>Pseudomonadati</taxon>
        <taxon>Pseudomonadota</taxon>
        <taxon>Gammaproteobacteria</taxon>
        <taxon>Pseudomonadales</taxon>
        <taxon>Pseudomonadaceae</taxon>
        <taxon>Pseudomonas</taxon>
    </lineage>
</organism>
<reference evidence="1 2" key="1">
    <citation type="journal article" date="2018" name="Appl. Microbiol. Biotechnol.">
        <title>Characterization of the caprolactam degradation pathway in Pseudomonas jessenii using mass spectrometry-based proteomics.</title>
        <authorList>
            <person name="Otzen M."/>
            <person name="Palacio C."/>
            <person name="Janssen D.B."/>
        </authorList>
    </citation>
    <scope>NUCLEOTIDE SEQUENCE [LARGE SCALE GENOMIC DNA]</scope>
    <source>
        <strain evidence="1 2">GO3</strain>
    </source>
</reference>
<sequence length="142" mass="15580">MVTETLRKLAAKVPMPRSLLGRMLLLTLLAVLFAQTLSSVIWVSQLRATQLEGLVTSARSLAHSMTASVSYFRSLPVAFRPLVLDQLRSMGGTRFVVTLNDKPLGMEVLPITPRKEAVLKAVDEVLRQSLGQDTDISVTFVS</sequence>
<evidence type="ECO:0000313" key="2">
    <source>
        <dbReference type="Proteomes" id="UP000247437"/>
    </source>
</evidence>
<dbReference type="AlphaFoldDB" id="A0A2W0EM04"/>
<dbReference type="Proteomes" id="UP000247437">
    <property type="component" value="Unassembled WGS sequence"/>
</dbReference>
<dbReference type="EMBL" id="PDLL01000866">
    <property type="protein sequence ID" value="PYY66451.1"/>
    <property type="molecule type" value="Genomic_DNA"/>
</dbReference>
<evidence type="ECO:0000313" key="1">
    <source>
        <dbReference type="EMBL" id="PYY66451.1"/>
    </source>
</evidence>
<feature type="non-terminal residue" evidence="1">
    <location>
        <position position="142"/>
    </location>
</feature>
<keyword evidence="1" id="KW-0418">Kinase</keyword>
<name>A0A2W0EM04_PSEJE</name>